<dbReference type="InterPro" id="IPR052156">
    <property type="entry name" value="BCAA_Transport_ATP-bd_LivF"/>
</dbReference>
<protein>
    <submittedName>
        <fullName evidence="7">Branched-chain amino acid transport system ATP-binding protein</fullName>
    </submittedName>
</protein>
<dbReference type="GO" id="GO:0016887">
    <property type="term" value="F:ATP hydrolysis activity"/>
    <property type="evidence" value="ECO:0007669"/>
    <property type="project" value="InterPro"/>
</dbReference>
<dbReference type="OrthoDB" id="9776369at2"/>
<evidence type="ECO:0000256" key="5">
    <source>
        <dbReference type="ARBA" id="ARBA00022970"/>
    </source>
</evidence>
<dbReference type="Pfam" id="PF00005">
    <property type="entry name" value="ABC_tran"/>
    <property type="match status" value="1"/>
</dbReference>
<keyword evidence="5" id="KW-0029">Amino-acid transport</keyword>
<reference evidence="7 8" key="1">
    <citation type="submission" date="2016-10" db="EMBL/GenBank/DDBJ databases">
        <authorList>
            <person name="de Groot N.N."/>
        </authorList>
    </citation>
    <scope>NUCLEOTIDE SEQUENCE [LARGE SCALE GENOMIC DNA]</scope>
    <source>
        <strain evidence="7 8">DSM 2784</strain>
    </source>
</reference>
<evidence type="ECO:0000256" key="4">
    <source>
        <dbReference type="ARBA" id="ARBA00022840"/>
    </source>
</evidence>
<sequence length="238" mass="26298">MNILEVKNVRAGYDPEVDVLCGVSLEIADMECVAMIGANGAGKSSLLKSISGIVKIKSGEILFRGERIDNLQPHQIVEKGIIQVPEEGGTFDTLTIEENLNISCHRKIAKEKRKENIETVYHFFPILKTKRNDLAKSLSGGQRKMLAVGKAIMGCPELLLLDDISMGLAPKVVEELYDMLKKLTNQLNVPVIIVEQIVEIALDFAERGYVMTQGNIALKGSSQELLQTEEVKKIYIGM</sequence>
<dbReference type="InterPro" id="IPR027417">
    <property type="entry name" value="P-loop_NTPase"/>
</dbReference>
<evidence type="ECO:0000256" key="2">
    <source>
        <dbReference type="ARBA" id="ARBA00022448"/>
    </source>
</evidence>
<dbReference type="RefSeq" id="WP_092591038.1">
    <property type="nucleotide sequence ID" value="NZ_FMWL01000009.1"/>
</dbReference>
<dbReference type="GO" id="GO:0015807">
    <property type="term" value="P:L-amino acid transport"/>
    <property type="evidence" value="ECO:0007669"/>
    <property type="project" value="TreeGrafter"/>
</dbReference>
<dbReference type="PANTHER" id="PTHR43820:SF4">
    <property type="entry name" value="HIGH-AFFINITY BRANCHED-CHAIN AMINO ACID TRANSPORT ATP-BINDING PROTEIN LIVF"/>
    <property type="match status" value="1"/>
</dbReference>
<feature type="domain" description="ABC transporter" evidence="6">
    <location>
        <begin position="4"/>
        <end position="238"/>
    </location>
</feature>
<dbReference type="InterPro" id="IPR017871">
    <property type="entry name" value="ABC_transporter-like_CS"/>
</dbReference>
<dbReference type="InterPro" id="IPR003439">
    <property type="entry name" value="ABC_transporter-like_ATP-bd"/>
</dbReference>
<dbReference type="EMBL" id="FMWL01000009">
    <property type="protein sequence ID" value="SCZ79867.1"/>
    <property type="molecule type" value="Genomic_DNA"/>
</dbReference>
<organism evidence="7 8">
    <name type="scientific">Acidaminobacter hydrogenoformans DSM 2784</name>
    <dbReference type="NCBI Taxonomy" id="1120920"/>
    <lineage>
        <taxon>Bacteria</taxon>
        <taxon>Bacillati</taxon>
        <taxon>Bacillota</taxon>
        <taxon>Clostridia</taxon>
        <taxon>Peptostreptococcales</taxon>
        <taxon>Acidaminobacteraceae</taxon>
        <taxon>Acidaminobacter</taxon>
    </lineage>
</organism>
<keyword evidence="3" id="KW-0547">Nucleotide-binding</keyword>
<dbReference type="PROSITE" id="PS50893">
    <property type="entry name" value="ABC_TRANSPORTER_2"/>
    <property type="match status" value="1"/>
</dbReference>
<dbReference type="STRING" id="1120920.SAMN03080599_01987"/>
<evidence type="ECO:0000313" key="7">
    <source>
        <dbReference type="EMBL" id="SCZ79867.1"/>
    </source>
</evidence>
<dbReference type="SMART" id="SM00382">
    <property type="entry name" value="AAA"/>
    <property type="match status" value="1"/>
</dbReference>
<evidence type="ECO:0000313" key="8">
    <source>
        <dbReference type="Proteomes" id="UP000199208"/>
    </source>
</evidence>
<keyword evidence="2" id="KW-0813">Transport</keyword>
<dbReference type="PROSITE" id="PS00211">
    <property type="entry name" value="ABC_TRANSPORTER_1"/>
    <property type="match status" value="1"/>
</dbReference>
<proteinExistence type="inferred from homology"/>
<dbReference type="CDD" id="cd03224">
    <property type="entry name" value="ABC_TM1139_LivF_branched"/>
    <property type="match status" value="1"/>
</dbReference>
<dbReference type="InterPro" id="IPR003593">
    <property type="entry name" value="AAA+_ATPase"/>
</dbReference>
<dbReference type="GO" id="GO:0015658">
    <property type="term" value="F:branched-chain amino acid transmembrane transporter activity"/>
    <property type="evidence" value="ECO:0007669"/>
    <property type="project" value="TreeGrafter"/>
</dbReference>
<evidence type="ECO:0000259" key="6">
    <source>
        <dbReference type="PROSITE" id="PS50893"/>
    </source>
</evidence>
<dbReference type="AlphaFoldDB" id="A0A1G5S163"/>
<dbReference type="Proteomes" id="UP000199208">
    <property type="component" value="Unassembled WGS sequence"/>
</dbReference>
<dbReference type="PANTHER" id="PTHR43820">
    <property type="entry name" value="HIGH-AFFINITY BRANCHED-CHAIN AMINO ACID TRANSPORT ATP-BINDING PROTEIN LIVF"/>
    <property type="match status" value="1"/>
</dbReference>
<dbReference type="Gene3D" id="3.40.50.300">
    <property type="entry name" value="P-loop containing nucleotide triphosphate hydrolases"/>
    <property type="match status" value="1"/>
</dbReference>
<keyword evidence="4 7" id="KW-0067">ATP-binding</keyword>
<dbReference type="GO" id="GO:0005524">
    <property type="term" value="F:ATP binding"/>
    <property type="evidence" value="ECO:0007669"/>
    <property type="project" value="UniProtKB-KW"/>
</dbReference>
<gene>
    <name evidence="7" type="ORF">SAMN03080599_01987</name>
</gene>
<keyword evidence="8" id="KW-1185">Reference proteome</keyword>
<name>A0A1G5S163_9FIRM</name>
<evidence type="ECO:0000256" key="1">
    <source>
        <dbReference type="ARBA" id="ARBA00005417"/>
    </source>
</evidence>
<accession>A0A1G5S163</accession>
<comment type="similarity">
    <text evidence="1">Belongs to the ABC transporter superfamily.</text>
</comment>
<evidence type="ECO:0000256" key="3">
    <source>
        <dbReference type="ARBA" id="ARBA00022741"/>
    </source>
</evidence>
<dbReference type="SUPFAM" id="SSF52540">
    <property type="entry name" value="P-loop containing nucleoside triphosphate hydrolases"/>
    <property type="match status" value="1"/>
</dbReference>